<dbReference type="Proteomes" id="UP000694409">
    <property type="component" value="Unassembled WGS sequence"/>
</dbReference>
<evidence type="ECO:0000313" key="1">
    <source>
        <dbReference type="Ensembl" id="ENSSCAP00000019141.1"/>
    </source>
</evidence>
<dbReference type="AlphaFoldDB" id="A0A8C9NKQ7"/>
<organism evidence="1 2">
    <name type="scientific">Serinus canaria</name>
    <name type="common">Island canary</name>
    <name type="synonym">Fringilla canaria</name>
    <dbReference type="NCBI Taxonomy" id="9135"/>
    <lineage>
        <taxon>Eukaryota</taxon>
        <taxon>Metazoa</taxon>
        <taxon>Chordata</taxon>
        <taxon>Craniata</taxon>
        <taxon>Vertebrata</taxon>
        <taxon>Euteleostomi</taxon>
        <taxon>Archelosauria</taxon>
        <taxon>Archosauria</taxon>
        <taxon>Dinosauria</taxon>
        <taxon>Saurischia</taxon>
        <taxon>Theropoda</taxon>
        <taxon>Coelurosauria</taxon>
        <taxon>Aves</taxon>
        <taxon>Neognathae</taxon>
        <taxon>Neoaves</taxon>
        <taxon>Telluraves</taxon>
        <taxon>Australaves</taxon>
        <taxon>Passeriformes</taxon>
        <taxon>Passeroidea</taxon>
        <taxon>Fringillidae</taxon>
        <taxon>Carduelinae</taxon>
        <taxon>Serinus</taxon>
    </lineage>
</organism>
<protein>
    <submittedName>
        <fullName evidence="1">Uncharacterized protein</fullName>
    </submittedName>
</protein>
<sequence length="96" mass="10765">NYALWNSPFPSSLPDTANQELTDHTDWAGLRAEQELQQPEFQCWTVLAQPHDTSVSALTEPFGLPFPGGEVWRHPSISTTFPSATHIHCSESWARC</sequence>
<reference evidence="1" key="1">
    <citation type="submission" date="2025-08" db="UniProtKB">
        <authorList>
            <consortium name="Ensembl"/>
        </authorList>
    </citation>
    <scope>IDENTIFICATION</scope>
</reference>
<evidence type="ECO:0000313" key="2">
    <source>
        <dbReference type="Proteomes" id="UP000694409"/>
    </source>
</evidence>
<name>A0A8C9NKQ7_SERCA</name>
<reference evidence="1" key="2">
    <citation type="submission" date="2025-09" db="UniProtKB">
        <authorList>
            <consortium name="Ensembl"/>
        </authorList>
    </citation>
    <scope>IDENTIFICATION</scope>
</reference>
<keyword evidence="2" id="KW-1185">Reference proteome</keyword>
<proteinExistence type="predicted"/>
<accession>A0A8C9NKQ7</accession>
<dbReference type="Ensembl" id="ENSSCAT00000021376.1">
    <property type="protein sequence ID" value="ENSSCAP00000019141.1"/>
    <property type="gene ID" value="ENSSCAG00000013814.1"/>
</dbReference>